<keyword evidence="1" id="KW-1133">Transmembrane helix</keyword>
<keyword evidence="1" id="KW-0812">Transmembrane</keyword>
<keyword evidence="1" id="KW-0472">Membrane</keyword>
<evidence type="ECO:0000256" key="1">
    <source>
        <dbReference type="SAM" id="Phobius"/>
    </source>
</evidence>
<dbReference type="RefSeq" id="WP_088565712.1">
    <property type="nucleotide sequence ID" value="NZ_CP020946.1"/>
</dbReference>
<dbReference type="OrthoDB" id="9938890at2"/>
<dbReference type="AlphaFoldDB" id="A0A1Z3N9S8"/>
<dbReference type="Proteomes" id="UP000197003">
    <property type="component" value="Chromosome"/>
</dbReference>
<dbReference type="EMBL" id="CP020946">
    <property type="protein sequence ID" value="ASD64233.1"/>
    <property type="molecule type" value="Genomic_DNA"/>
</dbReference>
<evidence type="ECO:0000256" key="2">
    <source>
        <dbReference type="SAM" id="SignalP"/>
    </source>
</evidence>
<keyword evidence="2" id="KW-0732">Signal</keyword>
<feature type="transmembrane region" description="Helical" evidence="1">
    <location>
        <begin position="113"/>
        <end position="133"/>
    </location>
</feature>
<accession>A0A1Z3N9S8</accession>
<evidence type="ECO:0000313" key="3">
    <source>
        <dbReference type="EMBL" id="ASD64233.1"/>
    </source>
</evidence>
<feature type="chain" id="PRO_5012238549" evidence="2">
    <location>
        <begin position="21"/>
        <end position="200"/>
    </location>
</feature>
<protein>
    <submittedName>
        <fullName evidence="3">Uncharacterized protein</fullName>
    </submittedName>
</protein>
<evidence type="ECO:0000313" key="4">
    <source>
        <dbReference type="Proteomes" id="UP000197003"/>
    </source>
</evidence>
<organism evidence="3 4">
    <name type="scientific">Bdellovibrio bacteriovorus</name>
    <dbReference type="NCBI Taxonomy" id="959"/>
    <lineage>
        <taxon>Bacteria</taxon>
        <taxon>Pseudomonadati</taxon>
        <taxon>Bdellovibrionota</taxon>
        <taxon>Bdellovibrionia</taxon>
        <taxon>Bdellovibrionales</taxon>
        <taxon>Pseudobdellovibrionaceae</taxon>
        <taxon>Bdellovibrio</taxon>
    </lineage>
</organism>
<feature type="signal peptide" evidence="2">
    <location>
        <begin position="1"/>
        <end position="20"/>
    </location>
</feature>
<sequence length="200" mass="21049">MKKAMLMILASAMMAQSVQAQAYAVTPQRSIASQEAMSPQALAAVKAIKSQSLTLLQSGKSEVSPEDLQALSAATAGLTAEQRLEVLQAALVQLQRLHYYLSVQAGEGNESTIGGALVLNTVISGCLTAIMFVNDDAAKPSMLKWIGVVVAAASVGGLVTMIVKGNPELDRLENMTKELTNALIQASRSTMMQIDAEALN</sequence>
<reference evidence="3 4" key="1">
    <citation type="submission" date="2017-04" db="EMBL/GenBank/DDBJ databases">
        <title>Whole genome sequence of Bdellovibrio bacteriovorus strain SSB218315.</title>
        <authorList>
            <person name="Oyedara O."/>
            <person name="Rodriguez-Perez M.A."/>
        </authorList>
    </citation>
    <scope>NUCLEOTIDE SEQUENCE [LARGE SCALE GENOMIC DNA]</scope>
    <source>
        <strain evidence="3 4">SSB218315</strain>
    </source>
</reference>
<proteinExistence type="predicted"/>
<feature type="transmembrane region" description="Helical" evidence="1">
    <location>
        <begin position="145"/>
        <end position="163"/>
    </location>
</feature>
<gene>
    <name evidence="3" type="ORF">B9G79_11975</name>
</gene>
<name>A0A1Z3N9S8_BDEBC</name>